<evidence type="ECO:0000256" key="2">
    <source>
        <dbReference type="SAM" id="MobiDB-lite"/>
    </source>
</evidence>
<sequence>MTATTTASTLHEQVFGYFRDGWMSVGAYSVLAIVVTTVCLRFLLRAVMRRLAAFVADPVRFGQTLQTLARLMLQSVACWILALNWFKMFIGMIDDRLPFALVAADPISRAFLNEDANVQNALGLFYSIVIALIINLCISISLAPATRLSQVKIIKTIITLVVGTLYLPAADSTMVLWFAVLRCGLALIQSCRCVVDDFNQLGMQHTYLVVSLWLGMLGFLFQAIYSLYFVSVMDILSWATMAEIGHAFIIPFSLSQFPKLFLFVSLRNAFAMFDMELSPLEFIWIAVVIHASSFLMNILTQDVVNVNVLGLRPDPFGDAARLFQAGAPQQHQQQQNGGAAFDGNNVRAQNEANLPDPNMLARLQAQMLGLARQAVVANHAPQPQQQHPILGNQQNGNPAGDDNQPEHFDHVEGFLLAAGYMPPPRNQALPQQQQQEPMPGVAPVMVGPTGSPIRGSSLVRSGSRSLASRQRNTAGGRYSLRPIVHSTPASFAGASSSSSAASTSSRLGTVVHPIDLLLDDYDSDSDDDFDQSQQTRNHSALVTMQMEQGYGMRAALFDAESDDSDDDRAKPESLDDWSDATSVDSTDDEDLDELFTPHPGSVTPISPLSDRTARTVHSPARHPSDYVVEPNETLQLLQEALQPLREILKGVAEALQHVPSALGASAVQRIDPSGPHVGLEAAAIVDDQLAVLQHMSSPNDVLLRWLGTTLLDLYTERQELDRCIVCLVNPRQFTVLDCGHFCICAACILAAGQRGLTNCPMCQQPAVRLVKTFG</sequence>
<dbReference type="Pfam" id="PF13920">
    <property type="entry name" value="zf-C3HC4_3"/>
    <property type="match status" value="1"/>
</dbReference>
<feature type="region of interest" description="Disordered" evidence="2">
    <location>
        <begin position="419"/>
        <end position="479"/>
    </location>
</feature>
<feature type="transmembrane region" description="Helical" evidence="3">
    <location>
        <begin position="153"/>
        <end position="169"/>
    </location>
</feature>
<dbReference type="PANTHER" id="PTHR22696">
    <property type="entry name" value="E3 UBIQUITIN-PROTEIN LIGASE RNF26"/>
    <property type="match status" value="1"/>
</dbReference>
<dbReference type="OrthoDB" id="66726at2759"/>
<feature type="transmembrane region" description="Helical" evidence="3">
    <location>
        <begin position="124"/>
        <end position="146"/>
    </location>
</feature>
<keyword evidence="6" id="KW-1185">Reference proteome</keyword>
<evidence type="ECO:0000313" key="6">
    <source>
        <dbReference type="Proteomes" id="UP000008743"/>
    </source>
</evidence>
<evidence type="ECO:0000256" key="3">
    <source>
        <dbReference type="SAM" id="Phobius"/>
    </source>
</evidence>
<evidence type="ECO:0000313" key="5">
    <source>
        <dbReference type="EMBL" id="KJE94621.1"/>
    </source>
</evidence>
<keyword evidence="1" id="KW-0862">Zinc</keyword>
<dbReference type="SUPFAM" id="SSF57850">
    <property type="entry name" value="RING/U-box"/>
    <property type="match status" value="1"/>
</dbReference>
<feature type="transmembrane region" description="Helical" evidence="3">
    <location>
        <begin position="68"/>
        <end position="86"/>
    </location>
</feature>
<feature type="compositionally biased region" description="Low complexity" evidence="2">
    <location>
        <begin position="426"/>
        <end position="469"/>
    </location>
</feature>
<feature type="region of interest" description="Disordered" evidence="2">
    <location>
        <begin position="559"/>
        <end position="610"/>
    </location>
</feature>
<feature type="region of interest" description="Disordered" evidence="2">
    <location>
        <begin position="326"/>
        <end position="352"/>
    </location>
</feature>
<feature type="region of interest" description="Disordered" evidence="2">
    <location>
        <begin position="379"/>
        <end position="407"/>
    </location>
</feature>
<keyword evidence="1" id="KW-0479">Metal-binding</keyword>
<evidence type="ECO:0000256" key="1">
    <source>
        <dbReference type="PROSITE-ProRule" id="PRU00175"/>
    </source>
</evidence>
<dbReference type="Proteomes" id="UP000008743">
    <property type="component" value="Unassembled WGS sequence"/>
</dbReference>
<keyword evidence="3" id="KW-0812">Transmembrane</keyword>
<reference evidence="6" key="1">
    <citation type="submission" date="2011-02" db="EMBL/GenBank/DDBJ databases">
        <title>The Genome Sequence of Capsaspora owczarzaki ATCC 30864.</title>
        <authorList>
            <person name="Russ C."/>
            <person name="Cuomo C."/>
            <person name="Burger G."/>
            <person name="Gray M.W."/>
            <person name="Holland P.W.H."/>
            <person name="King N."/>
            <person name="Lang F.B.F."/>
            <person name="Roger A.J."/>
            <person name="Ruiz-Trillo I."/>
            <person name="Young S.K."/>
            <person name="Zeng Q."/>
            <person name="Gargeya S."/>
            <person name="Alvarado L."/>
            <person name="Berlin A."/>
            <person name="Chapman S.B."/>
            <person name="Chen Z."/>
            <person name="Freedman E."/>
            <person name="Gellesch M."/>
            <person name="Goldberg J."/>
            <person name="Griggs A."/>
            <person name="Gujja S."/>
            <person name="Heilman E."/>
            <person name="Heiman D."/>
            <person name="Howarth C."/>
            <person name="Mehta T."/>
            <person name="Neiman D."/>
            <person name="Pearson M."/>
            <person name="Roberts A."/>
            <person name="Saif S."/>
            <person name="Shea T."/>
            <person name="Shenoy N."/>
            <person name="Sisk P."/>
            <person name="Stolte C."/>
            <person name="Sykes S."/>
            <person name="White J."/>
            <person name="Yandava C."/>
            <person name="Haas B."/>
            <person name="Nusbaum C."/>
            <person name="Birren B."/>
        </authorList>
    </citation>
    <scope>NUCLEOTIDE SEQUENCE</scope>
    <source>
        <strain evidence="6">ATCC 30864</strain>
    </source>
</reference>
<feature type="compositionally biased region" description="Low complexity" evidence="2">
    <location>
        <begin position="326"/>
        <end position="339"/>
    </location>
</feature>
<dbReference type="GO" id="GO:0061630">
    <property type="term" value="F:ubiquitin protein ligase activity"/>
    <property type="evidence" value="ECO:0007669"/>
    <property type="project" value="TreeGrafter"/>
</dbReference>
<proteinExistence type="predicted"/>
<organism evidence="5 6">
    <name type="scientific">Capsaspora owczarzaki (strain ATCC 30864)</name>
    <dbReference type="NCBI Taxonomy" id="595528"/>
    <lineage>
        <taxon>Eukaryota</taxon>
        <taxon>Filasterea</taxon>
        <taxon>Capsaspora</taxon>
    </lineage>
</organism>
<dbReference type="InParanoid" id="A0A0D2UHR7"/>
<feature type="compositionally biased region" description="Low complexity" evidence="2">
    <location>
        <begin position="379"/>
        <end position="388"/>
    </location>
</feature>
<keyword evidence="3" id="KW-0472">Membrane</keyword>
<dbReference type="GO" id="GO:0016567">
    <property type="term" value="P:protein ubiquitination"/>
    <property type="evidence" value="ECO:0007669"/>
    <property type="project" value="TreeGrafter"/>
</dbReference>
<dbReference type="PROSITE" id="PS50089">
    <property type="entry name" value="ZF_RING_2"/>
    <property type="match status" value="1"/>
</dbReference>
<keyword evidence="3" id="KW-1133">Transmembrane helix</keyword>
<feature type="transmembrane region" description="Helical" evidence="3">
    <location>
        <begin position="248"/>
        <end position="270"/>
    </location>
</feature>
<feature type="transmembrane region" description="Helical" evidence="3">
    <location>
        <begin position="207"/>
        <end position="228"/>
    </location>
</feature>
<name>A0A0D2UHR7_CAPO3</name>
<feature type="domain" description="RING-type" evidence="4">
    <location>
        <begin position="723"/>
        <end position="763"/>
    </location>
</feature>
<dbReference type="InterPro" id="IPR001841">
    <property type="entry name" value="Znf_RING"/>
</dbReference>
<dbReference type="InterPro" id="IPR013083">
    <property type="entry name" value="Znf_RING/FYVE/PHD"/>
</dbReference>
<feature type="transmembrane region" description="Helical" evidence="3">
    <location>
        <begin position="25"/>
        <end position="44"/>
    </location>
</feature>
<dbReference type="PANTHER" id="PTHR22696:SF1">
    <property type="entry name" value="E3 UBIQUITIN-PROTEIN LIGASE RNF26"/>
    <property type="match status" value="1"/>
</dbReference>
<dbReference type="GO" id="GO:0008270">
    <property type="term" value="F:zinc ion binding"/>
    <property type="evidence" value="ECO:0007669"/>
    <property type="project" value="UniProtKB-KW"/>
</dbReference>
<dbReference type="RefSeq" id="XP_004346926.1">
    <property type="nucleotide sequence ID" value="XM_004346876.2"/>
</dbReference>
<dbReference type="EMBL" id="KE346367">
    <property type="protein sequence ID" value="KJE94621.1"/>
    <property type="molecule type" value="Genomic_DNA"/>
</dbReference>
<protein>
    <recommendedName>
        <fullName evidence="4">RING-type domain-containing protein</fullName>
    </recommendedName>
</protein>
<keyword evidence="1" id="KW-0863">Zinc-finger</keyword>
<dbReference type="Gene3D" id="3.30.40.10">
    <property type="entry name" value="Zinc/RING finger domain, C3HC4 (zinc finger)"/>
    <property type="match status" value="1"/>
</dbReference>
<gene>
    <name evidence="5" type="ORF">CAOG_005241</name>
</gene>
<dbReference type="SMART" id="SM00184">
    <property type="entry name" value="RING"/>
    <property type="match status" value="1"/>
</dbReference>
<evidence type="ECO:0000259" key="4">
    <source>
        <dbReference type="PROSITE" id="PS50089"/>
    </source>
</evidence>
<dbReference type="AlphaFoldDB" id="A0A0D2UHR7"/>
<dbReference type="GO" id="GO:0006511">
    <property type="term" value="P:ubiquitin-dependent protein catabolic process"/>
    <property type="evidence" value="ECO:0007669"/>
    <property type="project" value="TreeGrafter"/>
</dbReference>
<accession>A0A0D2UHR7</accession>